<name>A0A5B8VXB4_9SPHI</name>
<feature type="signal peptide" evidence="1">
    <location>
        <begin position="1"/>
        <end position="26"/>
    </location>
</feature>
<sequence>MKIFNGIKILFFLIIMSVIAPGAADAQQNSHTKEVANAVERLRLTMISADSVALDKIAADSLSYGHSSGKVQNKKEFIHSFTTGASVFTAIDLTGQTITISGNTAIVRHILSAATNDAGKGPGTVKLGVLLVWVKNGKEWQLLARQAVKVP</sequence>
<dbReference type="SUPFAM" id="SSF54427">
    <property type="entry name" value="NTF2-like"/>
    <property type="match status" value="1"/>
</dbReference>
<accession>A0A5B8VXB4</accession>
<evidence type="ECO:0000256" key="1">
    <source>
        <dbReference type="SAM" id="SignalP"/>
    </source>
</evidence>
<proteinExistence type="predicted"/>
<dbReference type="RefSeq" id="WP_147052732.1">
    <property type="nucleotide sequence ID" value="NZ_CP042437.1"/>
</dbReference>
<dbReference type="Gene3D" id="3.10.450.50">
    <property type="match status" value="1"/>
</dbReference>
<evidence type="ECO:0000259" key="2">
    <source>
        <dbReference type="Pfam" id="PF14534"/>
    </source>
</evidence>
<dbReference type="InterPro" id="IPR027843">
    <property type="entry name" value="DUF4440"/>
</dbReference>
<dbReference type="Proteomes" id="UP000321362">
    <property type="component" value="Chromosome"/>
</dbReference>
<feature type="domain" description="DUF4440" evidence="2">
    <location>
        <begin position="37"/>
        <end position="142"/>
    </location>
</feature>
<dbReference type="AlphaFoldDB" id="A0A5B8VXB4"/>
<reference evidence="3 4" key="1">
    <citation type="journal article" date="2013" name="J. Microbiol.">
        <title>Mucilaginibacter ginsenosidivorax sp. nov., with ginsenoside converting activity isolated from sediment.</title>
        <authorList>
            <person name="Kim J.K."/>
            <person name="Choi T.E."/>
            <person name="Liu Q.M."/>
            <person name="Park H.Y."/>
            <person name="Yi T.H."/>
            <person name="Yoon M.H."/>
            <person name="Kim S.C."/>
            <person name="Im W.T."/>
        </authorList>
    </citation>
    <scope>NUCLEOTIDE SEQUENCE [LARGE SCALE GENOMIC DNA]</scope>
    <source>
        <strain evidence="3 4">KHI28</strain>
    </source>
</reference>
<organism evidence="3 4">
    <name type="scientific">Mucilaginibacter ginsenosidivorax</name>
    <dbReference type="NCBI Taxonomy" id="862126"/>
    <lineage>
        <taxon>Bacteria</taxon>
        <taxon>Pseudomonadati</taxon>
        <taxon>Bacteroidota</taxon>
        <taxon>Sphingobacteriia</taxon>
        <taxon>Sphingobacteriales</taxon>
        <taxon>Sphingobacteriaceae</taxon>
        <taxon>Mucilaginibacter</taxon>
    </lineage>
</organism>
<evidence type="ECO:0000313" key="3">
    <source>
        <dbReference type="EMBL" id="QEC75562.1"/>
    </source>
</evidence>
<gene>
    <name evidence="3" type="ORF">FSB76_06225</name>
</gene>
<dbReference type="KEGG" id="mgk:FSB76_06225"/>
<dbReference type="OrthoDB" id="5383110at2"/>
<dbReference type="InterPro" id="IPR032710">
    <property type="entry name" value="NTF2-like_dom_sf"/>
</dbReference>
<protein>
    <submittedName>
        <fullName evidence="3">Nuclear transport factor 2 family protein</fullName>
    </submittedName>
</protein>
<dbReference type="Pfam" id="PF14534">
    <property type="entry name" value="DUF4440"/>
    <property type="match status" value="1"/>
</dbReference>
<keyword evidence="4" id="KW-1185">Reference proteome</keyword>
<feature type="chain" id="PRO_5022947502" evidence="1">
    <location>
        <begin position="27"/>
        <end position="151"/>
    </location>
</feature>
<keyword evidence="1" id="KW-0732">Signal</keyword>
<dbReference type="EMBL" id="CP042437">
    <property type="protein sequence ID" value="QEC75562.1"/>
    <property type="molecule type" value="Genomic_DNA"/>
</dbReference>
<evidence type="ECO:0000313" key="4">
    <source>
        <dbReference type="Proteomes" id="UP000321362"/>
    </source>
</evidence>